<dbReference type="AlphaFoldDB" id="A0AA37L7Z6"/>
<dbReference type="Proteomes" id="UP001055115">
    <property type="component" value="Unassembled WGS sequence"/>
</dbReference>
<feature type="region of interest" description="Disordered" evidence="1">
    <location>
        <begin position="1"/>
        <end position="86"/>
    </location>
</feature>
<name>A0AA37L7Z6_9PEZI</name>
<sequence>MLAGKRHEEVSKETQHHGSNPRAVVDGDGARSALSLSRSRTTSSIQNPALRPSHSAIQTSISLSGNSWTDAFDSKRRAGYNLGRSG</sequence>
<evidence type="ECO:0000256" key="1">
    <source>
        <dbReference type="SAM" id="MobiDB-lite"/>
    </source>
</evidence>
<accession>A0AA37L7Z6</accession>
<feature type="compositionally biased region" description="Polar residues" evidence="1">
    <location>
        <begin position="55"/>
        <end position="69"/>
    </location>
</feature>
<proteinExistence type="predicted"/>
<gene>
    <name evidence="2" type="ORF">ColSpa_03887</name>
</gene>
<evidence type="ECO:0000313" key="2">
    <source>
        <dbReference type="EMBL" id="GKT43706.1"/>
    </source>
</evidence>
<organism evidence="2 3">
    <name type="scientific">Colletotrichum spaethianum</name>
    <dbReference type="NCBI Taxonomy" id="700344"/>
    <lineage>
        <taxon>Eukaryota</taxon>
        <taxon>Fungi</taxon>
        <taxon>Dikarya</taxon>
        <taxon>Ascomycota</taxon>
        <taxon>Pezizomycotina</taxon>
        <taxon>Sordariomycetes</taxon>
        <taxon>Hypocreomycetidae</taxon>
        <taxon>Glomerellales</taxon>
        <taxon>Glomerellaceae</taxon>
        <taxon>Colletotrichum</taxon>
        <taxon>Colletotrichum spaethianum species complex</taxon>
    </lineage>
</organism>
<feature type="compositionally biased region" description="Basic and acidic residues" evidence="1">
    <location>
        <begin position="1"/>
        <end position="16"/>
    </location>
</feature>
<comment type="caution">
    <text evidence="2">The sequence shown here is derived from an EMBL/GenBank/DDBJ whole genome shotgun (WGS) entry which is preliminary data.</text>
</comment>
<dbReference type="EMBL" id="BQXU01000008">
    <property type="protein sequence ID" value="GKT43706.1"/>
    <property type="molecule type" value="Genomic_DNA"/>
</dbReference>
<keyword evidence="3" id="KW-1185">Reference proteome</keyword>
<reference evidence="2 3" key="1">
    <citation type="submission" date="2022-03" db="EMBL/GenBank/DDBJ databases">
        <title>Genome data of Colletotrichum spp.</title>
        <authorList>
            <person name="Utami Y.D."/>
            <person name="Hiruma K."/>
        </authorList>
    </citation>
    <scope>NUCLEOTIDE SEQUENCE [LARGE SCALE GENOMIC DNA]</scope>
    <source>
        <strain evidence="2 3">MAFF 239500</strain>
    </source>
</reference>
<feature type="compositionally biased region" description="Low complexity" evidence="1">
    <location>
        <begin position="30"/>
        <end position="44"/>
    </location>
</feature>
<dbReference type="GeneID" id="73324689"/>
<protein>
    <submittedName>
        <fullName evidence="2">Uncharacterized protein</fullName>
    </submittedName>
</protein>
<dbReference type="RefSeq" id="XP_049126056.1">
    <property type="nucleotide sequence ID" value="XM_049270099.1"/>
</dbReference>
<evidence type="ECO:0000313" key="3">
    <source>
        <dbReference type="Proteomes" id="UP001055115"/>
    </source>
</evidence>